<evidence type="ECO:0000256" key="1">
    <source>
        <dbReference type="SAM" id="Phobius"/>
    </source>
</evidence>
<dbReference type="AlphaFoldDB" id="A0AA39NRJ8"/>
<proteinExistence type="predicted"/>
<evidence type="ECO:0000313" key="3">
    <source>
        <dbReference type="Proteomes" id="UP001175227"/>
    </source>
</evidence>
<sequence>MSAGVDGAEYLSFDHSFEDPVVVPILGTADSGDIADVQLTEGGLSTLTILSSASLDLLNLDVDMRVATVGGKLGIASNETGLTQSNVPATSAKKADTIVLQIVWTTGVQYVRERGIYHAYPVKSEIQRSILHLTLDSIIGRVIIVPVGIGMGMGSTLALSGRMLDRDGHSLLLGYRKG</sequence>
<dbReference type="EMBL" id="JAUEPR010000063">
    <property type="protein sequence ID" value="KAK0470496.1"/>
    <property type="molecule type" value="Genomic_DNA"/>
</dbReference>
<protein>
    <submittedName>
        <fullName evidence="2">Uncharacterized protein</fullName>
    </submittedName>
</protein>
<gene>
    <name evidence="2" type="ORF">IW261DRAFT_1573117</name>
</gene>
<keyword evidence="1" id="KW-0472">Membrane</keyword>
<evidence type="ECO:0000313" key="2">
    <source>
        <dbReference type="EMBL" id="KAK0470496.1"/>
    </source>
</evidence>
<comment type="caution">
    <text evidence="2">The sequence shown here is derived from an EMBL/GenBank/DDBJ whole genome shotgun (WGS) entry which is preliminary data.</text>
</comment>
<organism evidence="2 3">
    <name type="scientific">Armillaria novae-zelandiae</name>
    <dbReference type="NCBI Taxonomy" id="153914"/>
    <lineage>
        <taxon>Eukaryota</taxon>
        <taxon>Fungi</taxon>
        <taxon>Dikarya</taxon>
        <taxon>Basidiomycota</taxon>
        <taxon>Agaricomycotina</taxon>
        <taxon>Agaricomycetes</taxon>
        <taxon>Agaricomycetidae</taxon>
        <taxon>Agaricales</taxon>
        <taxon>Marasmiineae</taxon>
        <taxon>Physalacriaceae</taxon>
        <taxon>Armillaria</taxon>
    </lineage>
</organism>
<feature type="transmembrane region" description="Helical" evidence="1">
    <location>
        <begin position="138"/>
        <end position="159"/>
    </location>
</feature>
<dbReference type="Proteomes" id="UP001175227">
    <property type="component" value="Unassembled WGS sequence"/>
</dbReference>
<name>A0AA39NRJ8_9AGAR</name>
<reference evidence="2" key="1">
    <citation type="submission" date="2023-06" db="EMBL/GenBank/DDBJ databases">
        <authorList>
            <consortium name="Lawrence Berkeley National Laboratory"/>
            <person name="Ahrendt S."/>
            <person name="Sahu N."/>
            <person name="Indic B."/>
            <person name="Wong-Bajracharya J."/>
            <person name="Merenyi Z."/>
            <person name="Ke H.-M."/>
            <person name="Monk M."/>
            <person name="Kocsube S."/>
            <person name="Drula E."/>
            <person name="Lipzen A."/>
            <person name="Balint B."/>
            <person name="Henrissat B."/>
            <person name="Andreopoulos B."/>
            <person name="Martin F.M."/>
            <person name="Harder C.B."/>
            <person name="Rigling D."/>
            <person name="Ford K.L."/>
            <person name="Foster G.D."/>
            <person name="Pangilinan J."/>
            <person name="Papanicolaou A."/>
            <person name="Barry K."/>
            <person name="LaButti K."/>
            <person name="Viragh M."/>
            <person name="Koriabine M."/>
            <person name="Yan M."/>
            <person name="Riley R."/>
            <person name="Champramary S."/>
            <person name="Plett K.L."/>
            <person name="Tsai I.J."/>
            <person name="Slot J."/>
            <person name="Sipos G."/>
            <person name="Plett J."/>
            <person name="Nagy L.G."/>
            <person name="Grigoriev I.V."/>
        </authorList>
    </citation>
    <scope>NUCLEOTIDE SEQUENCE</scope>
    <source>
        <strain evidence="2">ICMP 16352</strain>
    </source>
</reference>
<keyword evidence="1" id="KW-1133">Transmembrane helix</keyword>
<keyword evidence="1" id="KW-0812">Transmembrane</keyword>
<keyword evidence="3" id="KW-1185">Reference proteome</keyword>
<accession>A0AA39NRJ8</accession>